<dbReference type="NCBIfam" id="TIGR02454">
    <property type="entry name" value="ECF_T_CbiQ"/>
    <property type="match status" value="1"/>
</dbReference>
<dbReference type="CDD" id="cd16914">
    <property type="entry name" value="EcfT"/>
    <property type="match status" value="1"/>
</dbReference>
<comment type="similarity">
    <text evidence="2">Belongs to the CbiQ family.</text>
</comment>
<dbReference type="Pfam" id="PF02361">
    <property type="entry name" value="CbiQ"/>
    <property type="match status" value="1"/>
</dbReference>
<comment type="subcellular location">
    <subcellularLocation>
        <location evidence="1">Cell membrane</location>
        <topology evidence="1">Multi-pass membrane protein</topology>
    </subcellularLocation>
</comment>
<evidence type="ECO:0000256" key="1">
    <source>
        <dbReference type="ARBA" id="ARBA00004651"/>
    </source>
</evidence>
<name>M3A9B4_9PROT</name>
<organism evidence="8 9">
    <name type="scientific">Paramagnetospirillum caucaseum</name>
    <dbReference type="NCBI Taxonomy" id="1244869"/>
    <lineage>
        <taxon>Bacteria</taxon>
        <taxon>Pseudomonadati</taxon>
        <taxon>Pseudomonadota</taxon>
        <taxon>Alphaproteobacteria</taxon>
        <taxon>Rhodospirillales</taxon>
        <taxon>Magnetospirillaceae</taxon>
        <taxon>Paramagnetospirillum</taxon>
    </lineage>
</organism>
<dbReference type="STRING" id="1244869.H261_13419"/>
<proteinExistence type="inferred from homology"/>
<dbReference type="Proteomes" id="UP000011744">
    <property type="component" value="Unassembled WGS sequence"/>
</dbReference>
<feature type="transmembrane region" description="Helical" evidence="7">
    <location>
        <begin position="96"/>
        <end position="114"/>
    </location>
</feature>
<feature type="non-terminal residue" evidence="8">
    <location>
        <position position="238"/>
    </location>
</feature>
<dbReference type="RefSeq" id="WP_008618337.1">
    <property type="nucleotide sequence ID" value="NZ_AONQ01000035.1"/>
</dbReference>
<evidence type="ECO:0000256" key="7">
    <source>
        <dbReference type="SAM" id="Phobius"/>
    </source>
</evidence>
<keyword evidence="3" id="KW-1003">Cell membrane</keyword>
<keyword evidence="9" id="KW-1185">Reference proteome</keyword>
<sequence>MTLIDRLDPRTRLVAALLFSLAVVLVPSLAAQGLGLGLAVAAALVARLPLGATARRLLGLEGFMLLVLVMLPFTVPGRAAFSLWGLQGSEEGLRQAAGIALKANAVAVALFALVGSMEMPVLGRALARLGVSGRFVHLLLFTTRYLSVLEDEYRRLRLAMRARAFRPATGLHCWRSIGHLFGMLMVRSLERAERIDAAMRCRGFTGRFPCLDDETQAGPGRLDLGFGAASAAGLVLVI</sequence>
<comment type="caution">
    <text evidence="8">The sequence shown here is derived from an EMBL/GenBank/DDBJ whole genome shotgun (WGS) entry which is preliminary data.</text>
</comment>
<dbReference type="OrthoDB" id="4533at2"/>
<dbReference type="EMBL" id="AONQ01000035">
    <property type="protein sequence ID" value="EME69378.1"/>
    <property type="molecule type" value="Genomic_DNA"/>
</dbReference>
<accession>M3A9B4</accession>
<keyword evidence="4 7" id="KW-0812">Transmembrane</keyword>
<evidence type="ECO:0000256" key="5">
    <source>
        <dbReference type="ARBA" id="ARBA00022989"/>
    </source>
</evidence>
<dbReference type="AlphaFoldDB" id="M3A9B4"/>
<evidence type="ECO:0000313" key="9">
    <source>
        <dbReference type="Proteomes" id="UP000011744"/>
    </source>
</evidence>
<keyword evidence="6 7" id="KW-0472">Membrane</keyword>
<evidence type="ECO:0000313" key="8">
    <source>
        <dbReference type="EMBL" id="EME69378.1"/>
    </source>
</evidence>
<dbReference type="PANTHER" id="PTHR34857">
    <property type="entry name" value="SLL0384 PROTEIN"/>
    <property type="match status" value="1"/>
</dbReference>
<evidence type="ECO:0000256" key="3">
    <source>
        <dbReference type="ARBA" id="ARBA00022475"/>
    </source>
</evidence>
<dbReference type="InterPro" id="IPR012809">
    <property type="entry name" value="ECF_CbiQ"/>
</dbReference>
<feature type="transmembrane region" description="Helical" evidence="7">
    <location>
        <begin position="57"/>
        <end position="75"/>
    </location>
</feature>
<dbReference type="GO" id="GO:0006824">
    <property type="term" value="P:cobalt ion transport"/>
    <property type="evidence" value="ECO:0007669"/>
    <property type="project" value="InterPro"/>
</dbReference>
<dbReference type="InterPro" id="IPR051611">
    <property type="entry name" value="ECF_transporter_component"/>
</dbReference>
<reference evidence="8 9" key="1">
    <citation type="journal article" date="2014" name="Genome Announc.">
        <title>Draft Genome Sequence of Magnetospirillum sp. Strain SO-1, a Freshwater Magnetotactic Bacterium Isolated from the Ol'khovka River, Russia.</title>
        <authorList>
            <person name="Grouzdev D.S."/>
            <person name="Dziuba M.V."/>
            <person name="Sukhacheva M.S."/>
            <person name="Mardanov A.V."/>
            <person name="Beletskiy A.V."/>
            <person name="Kuznetsov B.B."/>
            <person name="Skryabin K.G."/>
        </authorList>
    </citation>
    <scope>NUCLEOTIDE SEQUENCE [LARGE SCALE GENOMIC DNA]</scope>
    <source>
        <strain evidence="8 9">SO-1</strain>
    </source>
</reference>
<dbReference type="PANTHER" id="PTHR34857:SF2">
    <property type="entry name" value="SLL0384 PROTEIN"/>
    <property type="match status" value="1"/>
</dbReference>
<gene>
    <name evidence="8" type="ORF">H261_13419</name>
</gene>
<protein>
    <submittedName>
        <fullName evidence="8">ABC-type cobalt transport system, permease component CbiQ</fullName>
    </submittedName>
</protein>
<dbReference type="eggNOG" id="COG0619">
    <property type="taxonomic scope" value="Bacteria"/>
</dbReference>
<keyword evidence="5 7" id="KW-1133">Transmembrane helix</keyword>
<evidence type="ECO:0000256" key="4">
    <source>
        <dbReference type="ARBA" id="ARBA00022692"/>
    </source>
</evidence>
<evidence type="ECO:0000256" key="2">
    <source>
        <dbReference type="ARBA" id="ARBA00008564"/>
    </source>
</evidence>
<dbReference type="GO" id="GO:0043190">
    <property type="term" value="C:ATP-binding cassette (ABC) transporter complex"/>
    <property type="evidence" value="ECO:0007669"/>
    <property type="project" value="InterPro"/>
</dbReference>
<evidence type="ECO:0000256" key="6">
    <source>
        <dbReference type="ARBA" id="ARBA00023136"/>
    </source>
</evidence>
<dbReference type="InterPro" id="IPR003339">
    <property type="entry name" value="ABC/ECF_trnsptr_transmembrane"/>
</dbReference>